<dbReference type="Proteomes" id="UP001064297">
    <property type="component" value="Segment"/>
</dbReference>
<organism evidence="1 2">
    <name type="scientific">Gordonia phage ObLaDi</name>
    <dbReference type="NCBI Taxonomy" id="2978487"/>
    <lineage>
        <taxon>Viruses</taxon>
        <taxon>Duplodnaviria</taxon>
        <taxon>Heunggongvirae</taxon>
        <taxon>Uroviricota</taxon>
        <taxon>Caudoviricetes</taxon>
        <taxon>Kruegerviridae</taxon>
        <taxon>Cafassovirus</taxon>
        <taxon>Cafassovirus obladi</taxon>
    </lineage>
</organism>
<sequence>MSAKSLIAKLATTTLALGAAVAVSAAPANAWTDTDYGDNVRLMFCAPGTVDIDYTNVYGNNTEEAGVTLRNSDGTTCRFYDYTERNEYGGSPMAMVTDDNGGYVECGIWVNGIKTAESVDSSEYYSLAACM</sequence>
<gene>
    <name evidence="1" type="primary">122</name>
    <name evidence="1" type="ORF">SEA_OBLADI_122</name>
</gene>
<keyword evidence="2" id="KW-1185">Reference proteome</keyword>
<proteinExistence type="predicted"/>
<protein>
    <submittedName>
        <fullName evidence="1">Uncharacterized protein</fullName>
    </submittedName>
</protein>
<evidence type="ECO:0000313" key="1">
    <source>
        <dbReference type="EMBL" id="UXE03845.1"/>
    </source>
</evidence>
<evidence type="ECO:0000313" key="2">
    <source>
        <dbReference type="Proteomes" id="UP001064297"/>
    </source>
</evidence>
<dbReference type="EMBL" id="OP297535">
    <property type="protein sequence ID" value="UXE03845.1"/>
    <property type="molecule type" value="Genomic_DNA"/>
</dbReference>
<reference evidence="1" key="1">
    <citation type="submission" date="2022-08" db="EMBL/GenBank/DDBJ databases">
        <authorList>
            <person name="Abuwarda M.A."/>
            <person name="Alvarez A."/>
            <person name="Batteikh M."/>
            <person name="Baughman A.P."/>
            <person name="Chavez V."/>
            <person name="Cheng C."/>
            <person name="Cosentino E.J."/>
            <person name="Di Blasi D.L."/>
            <person name="Dooley N.L."/>
            <person name="Empson B.M."/>
            <person name="Erfanian K."/>
            <person name="Esparza P.D."/>
            <person name="Fleming H.S."/>
            <person name="Ghannam M.S."/>
            <person name="Gibbons A.C."/>
            <person name="Gonzalez C."/>
            <person name="Huq N.E."/>
            <person name="Jin K."/>
            <person name="Kamarzar M."/>
            <person name="Khaine A."/>
            <person name="Krug K.R."/>
            <person name="Lee A."/>
            <person name="Liao S."/>
            <person name="Light I."/>
            <person name="Ma Y."/>
            <person name="Magaling J.M."/>
            <person name="McLinden K.C."/>
            <person name="Melkote A."/>
            <person name="Montoya Serpas C.A."/>
            <person name="Niazmandi K."/>
            <person name="Ostroske E.C."/>
            <person name="Paek B.H."/>
            <person name="Rajiv S."/>
            <person name="Santos C.E."/>
            <person name="Semaan S.A."/>
            <person name="Senthilvelan J."/>
            <person name="Sheppy T.E."/>
            <person name="Stephenson J.C."/>
            <person name="Tenney M.E."/>
            <person name="Teoh N."/>
            <person name="Thorp J.P."/>
            <person name="Turon Font G."/>
            <person name="Uvarov E.V."/>
            <person name="Verpukhovskiy P."/>
            <person name="Wang J."/>
            <person name="Whang A.Y."/>
            <person name="Wright N.E."/>
            <person name="Wu M."/>
            <person name="Zhuang C."/>
            <person name="Bruns J.A."/>
            <person name="Chai A.E."/>
            <person name="Parikh H."/>
            <person name="Zorawik M."/>
            <person name="Garza D.R."/>
            <person name="Ngo R.T."/>
            <person name="Reddi K."/>
            <person name="Garcia-Vedrenne A.E."/>
            <person name="Freise A.C."/>
            <person name="Balish M.F."/>
            <person name="Garlena R.A."/>
            <person name="Russell D.A."/>
            <person name="Jacobs-Sera D."/>
            <person name="Hatfull G.F."/>
        </authorList>
    </citation>
    <scope>NUCLEOTIDE SEQUENCE</scope>
</reference>
<name>A0A977KLS9_9CAUD</name>
<accession>A0A977KLS9</accession>